<comment type="caution">
    <text evidence="2">The sequence shown here is derived from an EMBL/GenBank/DDBJ whole genome shotgun (WGS) entry which is preliminary data.</text>
</comment>
<evidence type="ECO:0008006" key="4">
    <source>
        <dbReference type="Google" id="ProtNLM"/>
    </source>
</evidence>
<feature type="region of interest" description="Disordered" evidence="1">
    <location>
        <begin position="605"/>
        <end position="632"/>
    </location>
</feature>
<evidence type="ECO:0000256" key="1">
    <source>
        <dbReference type="SAM" id="MobiDB-lite"/>
    </source>
</evidence>
<feature type="compositionally biased region" description="Basic and acidic residues" evidence="1">
    <location>
        <begin position="605"/>
        <end position="617"/>
    </location>
</feature>
<evidence type="ECO:0000313" key="3">
    <source>
        <dbReference type="Proteomes" id="UP001240171"/>
    </source>
</evidence>
<dbReference type="EMBL" id="JAUQTB010000001">
    <property type="protein sequence ID" value="MDO7905335.1"/>
    <property type="molecule type" value="Genomic_DNA"/>
</dbReference>
<organism evidence="2 3">
    <name type="scientific">Paenibacillus lacisoli</name>
    <dbReference type="NCBI Taxonomy" id="3064525"/>
    <lineage>
        <taxon>Bacteria</taxon>
        <taxon>Bacillati</taxon>
        <taxon>Bacillota</taxon>
        <taxon>Bacilli</taxon>
        <taxon>Bacillales</taxon>
        <taxon>Paenibacillaceae</taxon>
        <taxon>Paenibacillus</taxon>
    </lineage>
</organism>
<dbReference type="Gene3D" id="3.40.50.300">
    <property type="entry name" value="P-loop containing nucleotide triphosphate hydrolases"/>
    <property type="match status" value="1"/>
</dbReference>
<accession>A0ABT9C8V0</accession>
<reference evidence="2 3" key="1">
    <citation type="submission" date="2023-07" db="EMBL/GenBank/DDBJ databases">
        <title>Paenibacillus sp. JX-17 nov. isolated from soil.</title>
        <authorList>
            <person name="Wan Y."/>
            <person name="Liu B."/>
        </authorList>
    </citation>
    <scope>NUCLEOTIDE SEQUENCE [LARGE SCALE GENOMIC DNA]</scope>
    <source>
        <strain evidence="2 3">JX-17</strain>
    </source>
</reference>
<dbReference type="Proteomes" id="UP001240171">
    <property type="component" value="Unassembled WGS sequence"/>
</dbReference>
<gene>
    <name evidence="2" type="ORF">Q5741_02775</name>
</gene>
<evidence type="ECO:0000313" key="2">
    <source>
        <dbReference type="EMBL" id="MDO7905335.1"/>
    </source>
</evidence>
<name>A0ABT9C8V0_9BACL</name>
<protein>
    <recommendedName>
        <fullName evidence="4">AAA+ ATPase domain-containing protein</fullName>
    </recommendedName>
</protein>
<dbReference type="InterPro" id="IPR027417">
    <property type="entry name" value="P-loop_NTPase"/>
</dbReference>
<dbReference type="SUPFAM" id="SSF52540">
    <property type="entry name" value="P-loop containing nucleoside triphosphate hydrolases"/>
    <property type="match status" value="1"/>
</dbReference>
<keyword evidence="3" id="KW-1185">Reference proteome</keyword>
<proteinExistence type="predicted"/>
<dbReference type="RefSeq" id="WP_305022506.1">
    <property type="nucleotide sequence ID" value="NZ_JAUQTB010000001.1"/>
</dbReference>
<sequence>MKHLAIAKRLNQVIKVEAKDTSEAYFLATHKPFEKLKYVPRNMKKEEVDFVHEENFFNSIFNHMDQHHFVMVTGDNGSGKSHLIRWVNEQLSFSGMIDKEKETVLFISRAQSTLRGALEQIINAKAFQESDMTEKLRKLVQANEHLSKDGLKQRIIHHFAIAVEEEGEDNNFSPRERKGLYAFLVDQDTQLYLMGENGPIERIQMKLASEARNEVMTDVTPRFEPNDFRITLSQLEIIKRSDAGKRALHFAESVADSTNSMEQQEILIKRERYAAYLNSFLDRVVQECTQFRGTDLADIFKLLRQELKRNGKSLTLLIEDITSFTGIDKALMDVLAYTHEGTEYDESLCRLISIVGVTNWYYDNSINDNFKERVTANVYVDDAFGEVSDIVDMTARYLNAIYVEPQLVETWLLNGAKQEQLPIADVFSEHQWAHVKIGEHTMTLFPFNQTALANFHQKKELRTPRRFLQDVILKYVHSMIIHGQEMFPPDYTSFGLDVAWKDSNDDAVLKRESAPDKVNRYMSLFRIWGNRTLDAFTINGVKVVGGLSEDVFRSFGLPILRGNTITAPLSSGNGNKGNNQGPIAIGQGNKAGLGNGVVVHRPNLRDIPGDKPKHEDGNGEINKPAIEPVTPRDIEDPKEKRFRETEGQIERWMRGEKLVSKLLEDLLDALSEFIRWEDNGVSALQVKEYFNTRRVVIEDYFGNVSAGTTLIFERSESLRYALLALAAWKDRGKKSWDFNGAEEYALALYDWMSQQENKIVAFIRDPFQTGTSSVQMDEYTTMGQLVAITLSGSLTGTVSTAEELYHELAHSILPIKVDTTRDPKWQALQKLLPSDLKEFSERFLRHFNLVQGDISRGTNTNVFYLHAAKVLPVLKKTLGDNWAFEQLSLPERPSSKNDAWYQSIHVLHDIVRTLPEATRAEYEKAEQFAKHMQNLIGEDIHDVGLLFDEIKEMLSWLTAQRENYDPAPFKWMQSNQCNPSVIAPHLQAIAMLTKRKGEASQFIGLSQDPIAALRPYYESIVSFHQLLDRLQSTYRQRLAQMSQASSSVTNVEEETKNALKTWYGELQLLSEEVLYAKR</sequence>